<dbReference type="EMBL" id="NEGB01000013">
    <property type="protein sequence ID" value="OTG62435.1"/>
    <property type="molecule type" value="Genomic_DNA"/>
</dbReference>
<reference evidence="1 2" key="1">
    <citation type="submission" date="2017-04" db="EMBL/GenBank/DDBJ databases">
        <title>High diversity of culturable Acinetobacter species in natural soil and water ecosystems.</title>
        <authorList>
            <person name="Nemec A."/>
            <person name="Radolfova-Krizova L."/>
        </authorList>
    </citation>
    <scope>NUCLEOTIDE SEQUENCE [LARGE SCALE GENOMIC DNA]</scope>
    <source>
        <strain evidence="1 2">ANC 4999</strain>
    </source>
</reference>
<dbReference type="OrthoDB" id="5142861at2"/>
<keyword evidence="2" id="KW-1185">Reference proteome</keyword>
<sequence>MLQICSGKLFSKGVKYRNNLKGVIYTNLRITRDKRLDTAVGSLWMTNNANYSNAILFEFEELIEDIHGEPNKKLSGEMISHGIDNLILDFSSILSFFMNCTASPSHSITERLLSDQIGVSTHKIPKQVINRVFDQAIYCQENDEELFKAFVKQLIGLKRKTFLAVMRAIQTYVTGMQRVADDLELSYTLIVASLESLAQNFDGYKSTWDHYDSKKKKAIDEALCDADEEVSNKVKNAVLEGEHTALGSRFRRFTIENIAPSYFREEAKSVKSPISRFDLDVALKNAYLARSKYVHQLNKLPKRLTFGGFSNETCFIDNKAWFTLQGLSRLARHVIIQFIMKQDTVENEPYDYTDEQPNKITLPMSPVYFLHLINLSDGMAGKIFEGLLLQFEQGLMRTPNIEISNLSHIIEHLQKGFNNLNKKDREIYLAIFIMYTSIDPESVNREDFIHKYSSIIEKPSSASLVIHCLCIMSPNWSLSTHYECLLNYFKERDHKTNFRAPKSIESLIILQLAELYRQSNDNAKVLQLLEMAVENYPDYENLQQFEINYKAEACKINNFEILFPEKDNTP</sequence>
<name>A0A1Y3C8I4_9GAMM</name>
<protein>
    <submittedName>
        <fullName evidence="1">Uncharacterized protein</fullName>
    </submittedName>
</protein>
<evidence type="ECO:0000313" key="1">
    <source>
        <dbReference type="EMBL" id="OTG62435.1"/>
    </source>
</evidence>
<comment type="caution">
    <text evidence="1">The sequence shown here is derived from an EMBL/GenBank/DDBJ whole genome shotgun (WGS) entry which is preliminary data.</text>
</comment>
<dbReference type="RefSeq" id="WP_086204683.1">
    <property type="nucleotide sequence ID" value="NZ_NEGB01000013.1"/>
</dbReference>
<organism evidence="1 2">
    <name type="scientific">Acinetobacter silvestris</name>
    <dbReference type="NCBI Taxonomy" id="1977882"/>
    <lineage>
        <taxon>Bacteria</taxon>
        <taxon>Pseudomonadati</taxon>
        <taxon>Pseudomonadota</taxon>
        <taxon>Gammaproteobacteria</taxon>
        <taxon>Moraxellales</taxon>
        <taxon>Moraxellaceae</taxon>
        <taxon>Acinetobacter</taxon>
    </lineage>
</organism>
<dbReference type="Proteomes" id="UP000242765">
    <property type="component" value="Unassembled WGS sequence"/>
</dbReference>
<evidence type="ECO:0000313" key="2">
    <source>
        <dbReference type="Proteomes" id="UP000242765"/>
    </source>
</evidence>
<gene>
    <name evidence="1" type="ORF">B9T28_14460</name>
</gene>
<accession>A0A1Y3C8I4</accession>
<dbReference type="AlphaFoldDB" id="A0A1Y3C8I4"/>
<proteinExistence type="predicted"/>